<organism evidence="2">
    <name type="scientific">uncultured Frankineae bacterium</name>
    <dbReference type="NCBI Taxonomy" id="437475"/>
    <lineage>
        <taxon>Bacteria</taxon>
        <taxon>Bacillati</taxon>
        <taxon>Actinomycetota</taxon>
        <taxon>Actinomycetes</taxon>
        <taxon>Frankiales</taxon>
        <taxon>environmental samples</taxon>
    </lineage>
</organism>
<dbReference type="EMBL" id="CADCUE010000026">
    <property type="protein sequence ID" value="CAA9313420.1"/>
    <property type="molecule type" value="Genomic_DNA"/>
</dbReference>
<name>A0A6J4KWV3_9ACTN</name>
<protein>
    <submittedName>
        <fullName evidence="2">Uncharacterized protein</fullName>
    </submittedName>
</protein>
<feature type="non-terminal residue" evidence="2">
    <location>
        <position position="137"/>
    </location>
</feature>
<gene>
    <name evidence="2" type="ORF">AVDCRST_MAG16-319</name>
</gene>
<evidence type="ECO:0000313" key="2">
    <source>
        <dbReference type="EMBL" id="CAA9313420.1"/>
    </source>
</evidence>
<sequence>RHPADAAVTRDHPAPGVPRGRARRRAGRRGRLGPGGSRPARRPGRRLDPGAVAQAPGLVDRAVGRGVRAPARARLAGRAGALHRAGRRGARPRRAADRPARAAAVGAPRRAGLRPAARAGPSVVLGRRRRRRHRDQV</sequence>
<feature type="compositionally biased region" description="Basic residues" evidence="1">
    <location>
        <begin position="20"/>
        <end position="31"/>
    </location>
</feature>
<accession>A0A6J4KWV3</accession>
<feature type="compositionally biased region" description="Basic residues" evidence="1">
    <location>
        <begin position="84"/>
        <end position="93"/>
    </location>
</feature>
<proteinExistence type="predicted"/>
<feature type="compositionally biased region" description="Low complexity" evidence="1">
    <location>
        <begin position="74"/>
        <end position="83"/>
    </location>
</feature>
<feature type="compositionally biased region" description="Basic residues" evidence="1">
    <location>
        <begin position="126"/>
        <end position="137"/>
    </location>
</feature>
<feature type="non-terminal residue" evidence="2">
    <location>
        <position position="1"/>
    </location>
</feature>
<dbReference type="AlphaFoldDB" id="A0A6J4KWV3"/>
<reference evidence="2" key="1">
    <citation type="submission" date="2020-02" db="EMBL/GenBank/DDBJ databases">
        <authorList>
            <person name="Meier V. D."/>
        </authorList>
    </citation>
    <scope>NUCLEOTIDE SEQUENCE</scope>
    <source>
        <strain evidence="2">AVDCRST_MAG16</strain>
    </source>
</reference>
<evidence type="ECO:0000256" key="1">
    <source>
        <dbReference type="SAM" id="MobiDB-lite"/>
    </source>
</evidence>
<feature type="region of interest" description="Disordered" evidence="1">
    <location>
        <begin position="1"/>
        <end position="56"/>
    </location>
</feature>
<feature type="region of interest" description="Disordered" evidence="1">
    <location>
        <begin position="74"/>
        <end position="137"/>
    </location>
</feature>
<feature type="compositionally biased region" description="Low complexity" evidence="1">
    <location>
        <begin position="101"/>
        <end position="121"/>
    </location>
</feature>